<comment type="caution">
    <text evidence="1">The sequence shown here is derived from an EMBL/GenBank/DDBJ whole genome shotgun (WGS) entry which is preliminary data.</text>
</comment>
<evidence type="ECO:0000313" key="2">
    <source>
        <dbReference type="Proteomes" id="UP000288805"/>
    </source>
</evidence>
<proteinExistence type="predicted"/>
<organism evidence="1 2">
    <name type="scientific">Vitis vinifera</name>
    <name type="common">Grape</name>
    <dbReference type="NCBI Taxonomy" id="29760"/>
    <lineage>
        <taxon>Eukaryota</taxon>
        <taxon>Viridiplantae</taxon>
        <taxon>Streptophyta</taxon>
        <taxon>Embryophyta</taxon>
        <taxon>Tracheophyta</taxon>
        <taxon>Spermatophyta</taxon>
        <taxon>Magnoliopsida</taxon>
        <taxon>eudicotyledons</taxon>
        <taxon>Gunneridae</taxon>
        <taxon>Pentapetalae</taxon>
        <taxon>rosids</taxon>
        <taxon>Vitales</taxon>
        <taxon>Vitaceae</taxon>
        <taxon>Viteae</taxon>
        <taxon>Vitis</taxon>
    </lineage>
</organism>
<name>A0A438D1I8_VITVI</name>
<gene>
    <name evidence="1" type="ORF">CK203_116623</name>
</gene>
<dbReference type="Proteomes" id="UP000288805">
    <property type="component" value="Unassembled WGS sequence"/>
</dbReference>
<evidence type="ECO:0000313" key="1">
    <source>
        <dbReference type="EMBL" id="RVW29323.1"/>
    </source>
</evidence>
<dbReference type="AlphaFoldDB" id="A0A438D1I8"/>
<protein>
    <submittedName>
        <fullName evidence="1">Uncharacterized protein</fullName>
    </submittedName>
</protein>
<accession>A0A438D1I8</accession>
<reference evidence="1 2" key="1">
    <citation type="journal article" date="2018" name="PLoS Genet.">
        <title>Population sequencing reveals clonal diversity and ancestral inbreeding in the grapevine cultivar Chardonnay.</title>
        <authorList>
            <person name="Roach M.J."/>
            <person name="Johnson D.L."/>
            <person name="Bohlmann J."/>
            <person name="van Vuuren H.J."/>
            <person name="Jones S.J."/>
            <person name="Pretorius I.S."/>
            <person name="Schmidt S.A."/>
            <person name="Borneman A.R."/>
        </authorList>
    </citation>
    <scope>NUCLEOTIDE SEQUENCE [LARGE SCALE GENOMIC DNA]</scope>
    <source>
        <strain evidence="2">cv. Chardonnay</strain>
        <tissue evidence="1">Leaf</tissue>
    </source>
</reference>
<sequence length="95" mass="10637">MHPHPSLCTLDYPPGNARKCMCRGNDHLAWKHPVSLEACRGWHTVRGQIDQSIRPVRLEIRSGDMDSQIVTVDQFDAAMASIQEALASLGQRIDE</sequence>
<dbReference type="EMBL" id="QGNW01001849">
    <property type="protein sequence ID" value="RVW29323.1"/>
    <property type="molecule type" value="Genomic_DNA"/>
</dbReference>